<protein>
    <recommendedName>
        <fullName evidence="4">Addiction module toxin RelE</fullName>
    </recommendedName>
</protein>
<dbReference type="SUPFAM" id="SSF143011">
    <property type="entry name" value="RelE-like"/>
    <property type="match status" value="1"/>
</dbReference>
<gene>
    <name evidence="2" type="ORF">A3B45_02165</name>
</gene>
<dbReference type="Gene3D" id="3.30.2310.20">
    <property type="entry name" value="RelE-like"/>
    <property type="match status" value="1"/>
</dbReference>
<dbReference type="NCBIfam" id="TIGR02385">
    <property type="entry name" value="RelE_StbE"/>
    <property type="match status" value="1"/>
</dbReference>
<dbReference type="PANTHER" id="PTHR38813">
    <property type="match status" value="1"/>
</dbReference>
<sequence>MFQIKLSNHAKKDLKKIDRIYLPKITQSINSLSENPFLGEKMAGEYKGSYRIKIPPVRIIYSVSLENKTITIKAIGQRQGVYK</sequence>
<dbReference type="AlphaFoldDB" id="A0A1F5KN31"/>
<dbReference type="InterPro" id="IPR007712">
    <property type="entry name" value="RelE/ParE_toxin"/>
</dbReference>
<accession>A0A1F5KN31</accession>
<evidence type="ECO:0000313" key="2">
    <source>
        <dbReference type="EMBL" id="OGE42333.1"/>
    </source>
</evidence>
<dbReference type="EMBL" id="MFDM01000027">
    <property type="protein sequence ID" value="OGE42333.1"/>
    <property type="molecule type" value="Genomic_DNA"/>
</dbReference>
<dbReference type="Proteomes" id="UP000178565">
    <property type="component" value="Unassembled WGS sequence"/>
</dbReference>
<reference evidence="2 3" key="1">
    <citation type="journal article" date="2016" name="Nat. Commun.">
        <title>Thousands of microbial genomes shed light on interconnected biogeochemical processes in an aquifer system.</title>
        <authorList>
            <person name="Anantharaman K."/>
            <person name="Brown C.T."/>
            <person name="Hug L.A."/>
            <person name="Sharon I."/>
            <person name="Castelle C.J."/>
            <person name="Probst A.J."/>
            <person name="Thomas B.C."/>
            <person name="Singh A."/>
            <person name="Wilkins M.J."/>
            <person name="Karaoz U."/>
            <person name="Brodie E.L."/>
            <person name="Williams K.H."/>
            <person name="Hubbard S.S."/>
            <person name="Banfield J.F."/>
        </authorList>
    </citation>
    <scope>NUCLEOTIDE SEQUENCE [LARGE SCALE GENOMIC DNA]</scope>
</reference>
<comment type="caution">
    <text evidence="2">The sequence shown here is derived from an EMBL/GenBank/DDBJ whole genome shotgun (WGS) entry which is preliminary data.</text>
</comment>
<dbReference type="STRING" id="1797785.A3B45_02165"/>
<name>A0A1F5KN31_9BACT</name>
<keyword evidence="1" id="KW-1277">Toxin-antitoxin system</keyword>
<organism evidence="2 3">
    <name type="scientific">Candidatus Daviesbacteria bacterium RIFCSPLOWO2_01_FULL_39_12</name>
    <dbReference type="NCBI Taxonomy" id="1797785"/>
    <lineage>
        <taxon>Bacteria</taxon>
        <taxon>Candidatus Daviesiibacteriota</taxon>
    </lineage>
</organism>
<dbReference type="PANTHER" id="PTHR38813:SF1">
    <property type="entry name" value="TOXIN RELE1-RELATED"/>
    <property type="match status" value="1"/>
</dbReference>
<evidence type="ECO:0008006" key="4">
    <source>
        <dbReference type="Google" id="ProtNLM"/>
    </source>
</evidence>
<dbReference type="InterPro" id="IPR052747">
    <property type="entry name" value="TA_system_RelE_toxin"/>
</dbReference>
<evidence type="ECO:0000256" key="1">
    <source>
        <dbReference type="ARBA" id="ARBA00022649"/>
    </source>
</evidence>
<evidence type="ECO:0000313" key="3">
    <source>
        <dbReference type="Proteomes" id="UP000178565"/>
    </source>
</evidence>
<dbReference type="InterPro" id="IPR035093">
    <property type="entry name" value="RelE/ParE_toxin_dom_sf"/>
</dbReference>
<dbReference type="Pfam" id="PF05016">
    <property type="entry name" value="ParE_toxin"/>
    <property type="match status" value="1"/>
</dbReference>
<proteinExistence type="predicted"/>